<keyword evidence="3" id="KW-1185">Reference proteome</keyword>
<feature type="compositionally biased region" description="Basic residues" evidence="1">
    <location>
        <begin position="181"/>
        <end position="192"/>
    </location>
</feature>
<dbReference type="Proteomes" id="UP000179807">
    <property type="component" value="Unassembled WGS sequence"/>
</dbReference>
<sequence>MLRISDLRLNDSGHCNKSKPSPILHENIVRNHNSIDIDNHQIYSGRSSNHTPNKINLQNPTQNQSQIQNQTEILASFDSKSLLQAAPLEIDQQVDILRRRSEIVLEKMLALPTNSNEKNHTHESENIGEGRKSRLSNKENQDSHFSSRNRKGSPHKSHNKSSPHNSPHNNSPNKNSPNKHSPNKHSPNKHSPNKSSPNKKNESRKHVPIPILKEKKPIVLPDSTERYEQKLLLLQNQLQRLIAENSRINSLIREYQLKIRDTKIEAEKIKDNLDTSQQQRMRLTPRTYAPKYEIKKSTS</sequence>
<feature type="compositionally biased region" description="Basic and acidic residues" evidence="1">
    <location>
        <begin position="117"/>
        <end position="142"/>
    </location>
</feature>
<dbReference type="EMBL" id="MLAK01000813">
    <property type="protein sequence ID" value="OHT03899.1"/>
    <property type="molecule type" value="Genomic_DNA"/>
</dbReference>
<organism evidence="2 3">
    <name type="scientific">Tritrichomonas foetus</name>
    <dbReference type="NCBI Taxonomy" id="1144522"/>
    <lineage>
        <taxon>Eukaryota</taxon>
        <taxon>Metamonada</taxon>
        <taxon>Parabasalia</taxon>
        <taxon>Tritrichomonadida</taxon>
        <taxon>Tritrichomonadidae</taxon>
        <taxon>Tritrichomonas</taxon>
    </lineage>
</organism>
<dbReference type="VEuPathDB" id="TrichDB:TRFO_28741"/>
<gene>
    <name evidence="2" type="ORF">TRFO_28741</name>
</gene>
<feature type="compositionally biased region" description="Basic residues" evidence="1">
    <location>
        <begin position="147"/>
        <end position="161"/>
    </location>
</feature>
<dbReference type="GeneID" id="94841058"/>
<protein>
    <submittedName>
        <fullName evidence="2">Uncharacterized protein</fullName>
    </submittedName>
</protein>
<accession>A0A1J4JY31</accession>
<feature type="region of interest" description="Disordered" evidence="1">
    <location>
        <begin position="114"/>
        <end position="210"/>
    </location>
</feature>
<feature type="compositionally biased region" description="Low complexity" evidence="1">
    <location>
        <begin position="162"/>
        <end position="180"/>
    </location>
</feature>
<reference evidence="2" key="1">
    <citation type="submission" date="2016-10" db="EMBL/GenBank/DDBJ databases">
        <authorList>
            <person name="Benchimol M."/>
            <person name="Almeida L.G."/>
            <person name="Vasconcelos A.T."/>
            <person name="Perreira-Neves A."/>
            <person name="Rosa I.A."/>
            <person name="Tasca T."/>
            <person name="Bogo M.R."/>
            <person name="de Souza W."/>
        </authorList>
    </citation>
    <scope>NUCLEOTIDE SEQUENCE [LARGE SCALE GENOMIC DNA]</scope>
    <source>
        <strain evidence="2">K</strain>
    </source>
</reference>
<evidence type="ECO:0000256" key="1">
    <source>
        <dbReference type="SAM" id="MobiDB-lite"/>
    </source>
</evidence>
<dbReference type="RefSeq" id="XP_068357035.1">
    <property type="nucleotide sequence ID" value="XM_068506354.1"/>
</dbReference>
<dbReference type="AlphaFoldDB" id="A0A1J4JY31"/>
<evidence type="ECO:0000313" key="2">
    <source>
        <dbReference type="EMBL" id="OHT03899.1"/>
    </source>
</evidence>
<feature type="region of interest" description="Disordered" evidence="1">
    <location>
        <begin position="273"/>
        <end position="299"/>
    </location>
</feature>
<evidence type="ECO:0000313" key="3">
    <source>
        <dbReference type="Proteomes" id="UP000179807"/>
    </source>
</evidence>
<name>A0A1J4JY31_9EUKA</name>
<feature type="region of interest" description="Disordered" evidence="1">
    <location>
        <begin position="44"/>
        <end position="63"/>
    </location>
</feature>
<proteinExistence type="predicted"/>
<comment type="caution">
    <text evidence="2">The sequence shown here is derived from an EMBL/GenBank/DDBJ whole genome shotgun (WGS) entry which is preliminary data.</text>
</comment>